<dbReference type="Pfam" id="PF13655">
    <property type="entry name" value="RVT_N"/>
    <property type="match status" value="1"/>
</dbReference>
<evidence type="ECO:0000259" key="2">
    <source>
        <dbReference type="Pfam" id="PF13655"/>
    </source>
</evidence>
<dbReference type="InterPro" id="IPR025960">
    <property type="entry name" value="RVT_N"/>
</dbReference>
<name>A0A6B3N2F7_9CYAN</name>
<reference evidence="3" key="1">
    <citation type="submission" date="2019-11" db="EMBL/GenBank/DDBJ databases">
        <title>Genomic insights into an expanded diversity of filamentous marine cyanobacteria reveals the extraordinary biosynthetic potential of Moorea and Okeania.</title>
        <authorList>
            <person name="Ferreira Leao T."/>
            <person name="Wang M."/>
            <person name="Moss N."/>
            <person name="Da Silva R."/>
            <person name="Sanders J."/>
            <person name="Nurk S."/>
            <person name="Gurevich A."/>
            <person name="Humphrey G."/>
            <person name="Reher R."/>
            <person name="Zhu Q."/>
            <person name="Belda-Ferre P."/>
            <person name="Glukhov E."/>
            <person name="Rex R."/>
            <person name="Dorrestein P.C."/>
            <person name="Knight R."/>
            <person name="Pevzner P."/>
            <person name="Gerwick W.H."/>
            <person name="Gerwick L."/>
        </authorList>
    </citation>
    <scope>NUCLEOTIDE SEQUENCE</scope>
    <source>
        <strain evidence="3">SIO1C4</strain>
    </source>
</reference>
<evidence type="ECO:0008006" key="4">
    <source>
        <dbReference type="Google" id="ProtNLM"/>
    </source>
</evidence>
<organism evidence="3">
    <name type="scientific">Symploca sp. SIO1C4</name>
    <dbReference type="NCBI Taxonomy" id="2607765"/>
    <lineage>
        <taxon>Bacteria</taxon>
        <taxon>Bacillati</taxon>
        <taxon>Cyanobacteriota</taxon>
        <taxon>Cyanophyceae</taxon>
        <taxon>Coleofasciculales</taxon>
        <taxon>Coleofasciculaceae</taxon>
        <taxon>Symploca</taxon>
    </lineage>
</organism>
<dbReference type="AlphaFoldDB" id="A0A6B3N2F7"/>
<dbReference type="PANTHER" id="PTHR34047:SF10">
    <property type="entry name" value="GROUP II INTRON-ASSOCIATED OPEN READING FRAME"/>
    <property type="match status" value="1"/>
</dbReference>
<dbReference type="InterPro" id="IPR051083">
    <property type="entry name" value="GrpII_Intron_Splice-Mob/Def"/>
</dbReference>
<gene>
    <name evidence="3" type="ORF">F6J89_06860</name>
</gene>
<evidence type="ECO:0000313" key="3">
    <source>
        <dbReference type="EMBL" id="NER27349.1"/>
    </source>
</evidence>
<evidence type="ECO:0000259" key="1">
    <source>
        <dbReference type="Pfam" id="PF08388"/>
    </source>
</evidence>
<feature type="domain" description="Group II intron maturase-specific" evidence="1">
    <location>
        <begin position="211"/>
        <end position="288"/>
    </location>
</feature>
<proteinExistence type="predicted"/>
<sequence length="314" mass="37403">MSKTREYPTVEWKNIPWHKLEWVVFKLQKRIYRASQRGDFKVVRRLQKTLLKSWSAKCLSVRQVIRTVTKQKSVSQFHLLYSDPHIPLSSQQCLTLANQLKFSSKGWTIIGEDKPKIVRYSRKYLAIVKMYNRALQVLAKLAIEPEWEAKFEQGVQNLEVRDCVPEVRNHCNKQLRLHSANSACKFCLVAKQLDENQGFISKITLTKDQQQKHYWRIVSIIDAHKSAPQEALIRRLNPVIQEWKNYYWSQVSKKISKRLDHLVFLKLMSWAKHRHPKKGRKWVSNKYWHTLESQNWVFASKQKDNKLMRLLTHT</sequence>
<accession>A0A6B3N2F7</accession>
<dbReference type="EMBL" id="JAAHFQ010000093">
    <property type="protein sequence ID" value="NER27349.1"/>
    <property type="molecule type" value="Genomic_DNA"/>
</dbReference>
<protein>
    <recommendedName>
        <fullName evidence="4">Reverse transcriptase</fullName>
    </recommendedName>
</protein>
<dbReference type="PANTHER" id="PTHR34047">
    <property type="entry name" value="NUCLEAR INTRON MATURASE 1, MITOCHONDRIAL-RELATED"/>
    <property type="match status" value="1"/>
</dbReference>
<dbReference type="Pfam" id="PF08388">
    <property type="entry name" value="GIIM"/>
    <property type="match status" value="1"/>
</dbReference>
<feature type="domain" description="Reverse transcriptase N-terminal" evidence="2">
    <location>
        <begin position="12"/>
        <end position="66"/>
    </location>
</feature>
<comment type="caution">
    <text evidence="3">The sequence shown here is derived from an EMBL/GenBank/DDBJ whole genome shotgun (WGS) entry which is preliminary data.</text>
</comment>
<dbReference type="InterPro" id="IPR013597">
    <property type="entry name" value="Mat_intron_G2"/>
</dbReference>